<protein>
    <submittedName>
        <fullName evidence="1">Uncharacterized protein</fullName>
    </submittedName>
</protein>
<dbReference type="Proteomes" id="UP000188627">
    <property type="component" value="Unassembled WGS sequence"/>
</dbReference>
<accession>A0ABX3K7G7</accession>
<evidence type="ECO:0000313" key="2">
    <source>
        <dbReference type="Proteomes" id="UP000188627"/>
    </source>
</evidence>
<reference evidence="2" key="1">
    <citation type="submission" date="2017-01" db="EMBL/GenBank/DDBJ databases">
        <title>Draft genome of the species Salinivibrio sharmensis.</title>
        <authorList>
            <person name="Lopez-Hermoso C."/>
            <person name="De La Haba R."/>
            <person name="Sanchez-Porro C."/>
            <person name="Ventosa A."/>
        </authorList>
    </citation>
    <scope>NUCLEOTIDE SEQUENCE [LARGE SCALE GENOMIC DNA]</scope>
    <source>
        <strain evidence="2">CBH463</strain>
    </source>
</reference>
<organism evidence="1 2">
    <name type="scientific">Salinivibrio sharmensis</name>
    <dbReference type="NCBI Taxonomy" id="390883"/>
    <lineage>
        <taxon>Bacteria</taxon>
        <taxon>Pseudomonadati</taxon>
        <taxon>Pseudomonadota</taxon>
        <taxon>Gammaproteobacteria</taxon>
        <taxon>Vibrionales</taxon>
        <taxon>Vibrionaceae</taxon>
        <taxon>Salinivibrio</taxon>
    </lineage>
</organism>
<gene>
    <name evidence="1" type="ORF">BZG74_15385</name>
</gene>
<keyword evidence="2" id="KW-1185">Reference proteome</keyword>
<name>A0ABX3K7G7_9GAMM</name>
<sequence>MVKLARQGERISVHLSTIAGMPAAKTFSKKLVFMRQCFCLATKLILVGSVRTTGKTHEDSRHAWGSDLMTKLSLKAKNLSQ</sequence>
<dbReference type="EMBL" id="MUFC01000032">
    <property type="protein sequence ID" value="OOE83795.1"/>
    <property type="molecule type" value="Genomic_DNA"/>
</dbReference>
<comment type="caution">
    <text evidence="1">The sequence shown here is derived from an EMBL/GenBank/DDBJ whole genome shotgun (WGS) entry which is preliminary data.</text>
</comment>
<proteinExistence type="predicted"/>
<evidence type="ECO:0000313" key="1">
    <source>
        <dbReference type="EMBL" id="OOE83795.1"/>
    </source>
</evidence>